<dbReference type="CDD" id="cd00161">
    <property type="entry name" value="beta-trefoil_Ricin-like"/>
    <property type="match status" value="1"/>
</dbReference>
<evidence type="ECO:0000313" key="2">
    <source>
        <dbReference type="EMBL" id="UWZ58374.1"/>
    </source>
</evidence>
<keyword evidence="3" id="KW-1185">Reference proteome</keyword>
<organism evidence="2 3">
    <name type="scientific">Dactylosporangium aurantiacum</name>
    <dbReference type="NCBI Taxonomy" id="35754"/>
    <lineage>
        <taxon>Bacteria</taxon>
        <taxon>Bacillati</taxon>
        <taxon>Actinomycetota</taxon>
        <taxon>Actinomycetes</taxon>
        <taxon>Micromonosporales</taxon>
        <taxon>Micromonosporaceae</taxon>
        <taxon>Dactylosporangium</taxon>
    </lineage>
</organism>
<keyword evidence="1" id="KW-0732">Signal</keyword>
<evidence type="ECO:0000313" key="3">
    <source>
        <dbReference type="Proteomes" id="UP001058003"/>
    </source>
</evidence>
<dbReference type="PROSITE" id="PS50231">
    <property type="entry name" value="RICIN_B_LECTIN"/>
    <property type="match status" value="1"/>
</dbReference>
<name>A0A9Q9MIX0_9ACTN</name>
<gene>
    <name evidence="2" type="ORF">Daura_20645</name>
</gene>
<proteinExistence type="predicted"/>
<dbReference type="RefSeq" id="WP_033366942.1">
    <property type="nucleotide sequence ID" value="NZ_CP073767.1"/>
</dbReference>
<dbReference type="SUPFAM" id="SSF50370">
    <property type="entry name" value="Ricin B-like lectins"/>
    <property type="match status" value="2"/>
</dbReference>
<dbReference type="Gene3D" id="2.80.10.50">
    <property type="match status" value="1"/>
</dbReference>
<dbReference type="Proteomes" id="UP001058003">
    <property type="component" value="Chromosome"/>
</dbReference>
<sequence>MKLRPAFIAVTIVAAGAAGAVMPASTAHALTYMRIQIQNMNSGLCLAPFAADGTPDDLVVQKPCSDYGVYLTRASEYMAVAVSDAPGAPMELQTHAFYPYPEYFDQCLEVPAFSLVDGVALSEHDCNGGPHQQWYVVHPHVPGDSRAAEYLRSSYQLRNVWSGKCIAIRDADPYWLASAVQTSCGLGSDRLWWLLTPSGSPKWRG</sequence>
<dbReference type="EMBL" id="CP073767">
    <property type="protein sequence ID" value="UWZ58374.1"/>
    <property type="molecule type" value="Genomic_DNA"/>
</dbReference>
<accession>A0A9Q9MIX0</accession>
<dbReference type="InterPro" id="IPR035992">
    <property type="entry name" value="Ricin_B-like_lectins"/>
</dbReference>
<feature type="signal peptide" evidence="1">
    <location>
        <begin position="1"/>
        <end position="29"/>
    </location>
</feature>
<evidence type="ECO:0008006" key="4">
    <source>
        <dbReference type="Google" id="ProtNLM"/>
    </source>
</evidence>
<reference evidence="2" key="1">
    <citation type="submission" date="2021-04" db="EMBL/GenBank/DDBJ databases">
        <title>Dactylosporangium aurantiacum NRRL B-8018 full assembly.</title>
        <authorList>
            <person name="Hartkoorn R.C."/>
            <person name="Beaudoing E."/>
            <person name="Hot D."/>
        </authorList>
    </citation>
    <scope>NUCLEOTIDE SEQUENCE</scope>
    <source>
        <strain evidence="2">NRRL B-8018</strain>
    </source>
</reference>
<dbReference type="AlphaFoldDB" id="A0A9Q9MIX0"/>
<evidence type="ECO:0000256" key="1">
    <source>
        <dbReference type="SAM" id="SignalP"/>
    </source>
</evidence>
<protein>
    <recommendedName>
        <fullName evidence="4">Ricin B lectin domain-containing protein</fullName>
    </recommendedName>
</protein>
<dbReference type="OrthoDB" id="3406160at2"/>
<feature type="chain" id="PRO_5040452101" description="Ricin B lectin domain-containing protein" evidence="1">
    <location>
        <begin position="30"/>
        <end position="205"/>
    </location>
</feature>
<dbReference type="KEGG" id="daur:Daura_20645"/>